<reference evidence="1 2" key="1">
    <citation type="submission" date="2023-01" db="EMBL/GenBank/DDBJ databases">
        <title>Analysis of 21 Apiospora genomes using comparative genomics revels a genus with tremendous synthesis potential of carbohydrate active enzymes and secondary metabolites.</title>
        <authorList>
            <person name="Sorensen T."/>
        </authorList>
    </citation>
    <scope>NUCLEOTIDE SEQUENCE [LARGE SCALE GENOMIC DNA]</scope>
    <source>
        <strain evidence="1 2">CBS 83171</strain>
    </source>
</reference>
<evidence type="ECO:0000313" key="2">
    <source>
        <dbReference type="Proteomes" id="UP001446871"/>
    </source>
</evidence>
<sequence>MPARRRSRWGAGTGAAALPEHLECARGTLPNAHQQRLDRAAVGILAQGGELQVKIGASQYNDNQVRGALIKTVAAETRRAITARNYYEAK</sequence>
<gene>
    <name evidence="1" type="ORF">PG996_007431</name>
</gene>
<evidence type="ECO:0000313" key="1">
    <source>
        <dbReference type="EMBL" id="KAK8068319.1"/>
    </source>
</evidence>
<organism evidence="1 2">
    <name type="scientific">Apiospora saccharicola</name>
    <dbReference type="NCBI Taxonomy" id="335842"/>
    <lineage>
        <taxon>Eukaryota</taxon>
        <taxon>Fungi</taxon>
        <taxon>Dikarya</taxon>
        <taxon>Ascomycota</taxon>
        <taxon>Pezizomycotina</taxon>
        <taxon>Sordariomycetes</taxon>
        <taxon>Xylariomycetidae</taxon>
        <taxon>Amphisphaeriales</taxon>
        <taxon>Apiosporaceae</taxon>
        <taxon>Apiospora</taxon>
    </lineage>
</organism>
<comment type="caution">
    <text evidence="1">The sequence shown here is derived from an EMBL/GenBank/DDBJ whole genome shotgun (WGS) entry which is preliminary data.</text>
</comment>
<proteinExistence type="predicted"/>
<dbReference type="EMBL" id="JAQQWM010000004">
    <property type="protein sequence ID" value="KAK8068319.1"/>
    <property type="molecule type" value="Genomic_DNA"/>
</dbReference>
<keyword evidence="2" id="KW-1185">Reference proteome</keyword>
<dbReference type="Proteomes" id="UP001446871">
    <property type="component" value="Unassembled WGS sequence"/>
</dbReference>
<accession>A0ABR1VAT3</accession>
<protein>
    <submittedName>
        <fullName evidence="1">Uncharacterized protein</fullName>
    </submittedName>
</protein>
<name>A0ABR1VAT3_9PEZI</name>